<reference evidence="3 4" key="1">
    <citation type="submission" date="2020-10" db="EMBL/GenBank/DDBJ databases">
        <title>Aquamicrobium zhengzhouensis sp. nov., a exopolysaccharide producing bacterium isolated from farmland soil.</title>
        <authorList>
            <person name="Wang X."/>
        </authorList>
    </citation>
    <scope>NUCLEOTIDE SEQUENCE [LARGE SCALE GENOMIC DNA]</scope>
    <source>
        <strain evidence="4">cd-1</strain>
    </source>
</reference>
<dbReference type="InterPro" id="IPR050709">
    <property type="entry name" value="Biotin_Carboxyl_Carrier/Decarb"/>
</dbReference>
<comment type="caution">
    <text evidence="3">The sequence shown here is derived from an EMBL/GenBank/DDBJ whole genome shotgun (WGS) entry which is preliminary data.</text>
</comment>
<dbReference type="PANTHER" id="PTHR45266">
    <property type="entry name" value="OXALOACETATE DECARBOXYLASE ALPHA CHAIN"/>
    <property type="match status" value="1"/>
</dbReference>
<evidence type="ECO:0000256" key="1">
    <source>
        <dbReference type="ARBA" id="ARBA00023267"/>
    </source>
</evidence>
<evidence type="ECO:0000313" key="4">
    <source>
        <dbReference type="Proteomes" id="UP000601789"/>
    </source>
</evidence>
<dbReference type="Pfam" id="PF00364">
    <property type="entry name" value="Biotin_lipoyl"/>
    <property type="match status" value="1"/>
</dbReference>
<dbReference type="InterPro" id="IPR000089">
    <property type="entry name" value="Biotin_lipoyl"/>
</dbReference>
<protein>
    <submittedName>
        <fullName evidence="3">Acetyl-CoA carboxylase biotin carboxyl carrier protein subunit</fullName>
    </submittedName>
</protein>
<keyword evidence="1" id="KW-0092">Biotin</keyword>
<keyword evidence="4" id="KW-1185">Reference proteome</keyword>
<dbReference type="EMBL" id="JADGMQ010000009">
    <property type="protein sequence ID" value="MBI1621669.1"/>
    <property type="molecule type" value="Genomic_DNA"/>
</dbReference>
<dbReference type="Proteomes" id="UP000601789">
    <property type="component" value="Unassembled WGS sequence"/>
</dbReference>
<dbReference type="SUPFAM" id="SSF51230">
    <property type="entry name" value="Single hybrid motif"/>
    <property type="match status" value="1"/>
</dbReference>
<name>A0ABS0SFV9_9HYPH</name>
<feature type="domain" description="Lipoyl-binding" evidence="2">
    <location>
        <begin position="1"/>
        <end position="73"/>
    </location>
</feature>
<proteinExistence type="predicted"/>
<organism evidence="3 4">
    <name type="scientific">Aquamicrobium zhengzhouense</name>
    <dbReference type="NCBI Taxonomy" id="2781738"/>
    <lineage>
        <taxon>Bacteria</taxon>
        <taxon>Pseudomonadati</taxon>
        <taxon>Pseudomonadota</taxon>
        <taxon>Alphaproteobacteria</taxon>
        <taxon>Hyphomicrobiales</taxon>
        <taxon>Phyllobacteriaceae</taxon>
        <taxon>Aquamicrobium</taxon>
    </lineage>
</organism>
<dbReference type="PANTHER" id="PTHR45266:SF3">
    <property type="entry name" value="OXALOACETATE DECARBOXYLASE ALPHA CHAIN"/>
    <property type="match status" value="1"/>
</dbReference>
<evidence type="ECO:0000313" key="3">
    <source>
        <dbReference type="EMBL" id="MBI1621669.1"/>
    </source>
</evidence>
<gene>
    <name evidence="3" type="ORF">IOD40_13490</name>
</gene>
<dbReference type="RefSeq" id="WP_198477097.1">
    <property type="nucleotide sequence ID" value="NZ_JADGMQ010000009.1"/>
</dbReference>
<dbReference type="Gene3D" id="2.40.50.100">
    <property type="match status" value="1"/>
</dbReference>
<evidence type="ECO:0000259" key="2">
    <source>
        <dbReference type="PROSITE" id="PS50968"/>
    </source>
</evidence>
<dbReference type="PROSITE" id="PS50968">
    <property type="entry name" value="BIOTINYL_LIPOYL"/>
    <property type="match status" value="1"/>
</dbReference>
<accession>A0ABS0SFV9</accession>
<sequence length="75" mass="7961">MAKTIDVIANLTGIVWQVDVAAGDRVAEDDPIITLESMKMEIPVCAPEDGEVVEILVGKDDPVEEGQVIARLSAA</sequence>
<dbReference type="InterPro" id="IPR011053">
    <property type="entry name" value="Single_hybrid_motif"/>
</dbReference>
<dbReference type="CDD" id="cd06850">
    <property type="entry name" value="biotinyl_domain"/>
    <property type="match status" value="1"/>
</dbReference>